<dbReference type="Gene3D" id="2.40.50.90">
    <property type="match status" value="1"/>
</dbReference>
<evidence type="ECO:0000259" key="1">
    <source>
        <dbReference type="PROSITE" id="PS50830"/>
    </source>
</evidence>
<keyword evidence="2" id="KW-0378">Hydrolase</keyword>
<proteinExistence type="predicted"/>
<dbReference type="Pfam" id="PF00565">
    <property type="entry name" value="SNase"/>
    <property type="match status" value="1"/>
</dbReference>
<evidence type="ECO:0000313" key="2">
    <source>
        <dbReference type="EMBL" id="MBB3977122.1"/>
    </source>
</evidence>
<dbReference type="InterPro" id="IPR035437">
    <property type="entry name" value="SNase_OB-fold_sf"/>
</dbReference>
<dbReference type="InterPro" id="IPR016071">
    <property type="entry name" value="Staphylococal_nuclease_OB-fold"/>
</dbReference>
<dbReference type="PROSITE" id="PS50830">
    <property type="entry name" value="TNASE_3"/>
    <property type="match status" value="1"/>
</dbReference>
<dbReference type="SMART" id="SM00318">
    <property type="entry name" value="SNc"/>
    <property type="match status" value="1"/>
</dbReference>
<reference evidence="2 3" key="1">
    <citation type="submission" date="2020-08" db="EMBL/GenBank/DDBJ databases">
        <title>Genomic Encyclopedia of Type Strains, Phase IV (KMG-IV): sequencing the most valuable type-strain genomes for metagenomic binning, comparative biology and taxonomic classification.</title>
        <authorList>
            <person name="Goeker M."/>
        </authorList>
    </citation>
    <scope>NUCLEOTIDE SEQUENCE [LARGE SCALE GENOMIC DNA]</scope>
    <source>
        <strain evidence="2 3">DSM 100211</strain>
    </source>
</reference>
<dbReference type="GO" id="GO:0004519">
    <property type="term" value="F:endonuclease activity"/>
    <property type="evidence" value="ECO:0007669"/>
    <property type="project" value="UniProtKB-KW"/>
</dbReference>
<dbReference type="RefSeq" id="WP_183803935.1">
    <property type="nucleotide sequence ID" value="NZ_JACIEE010000004.1"/>
</dbReference>
<feature type="domain" description="TNase-like" evidence="1">
    <location>
        <begin position="33"/>
        <end position="138"/>
    </location>
</feature>
<sequence length="155" mass="16427">MERFRHLVIAIVSQFVLGPTPEASAADRYGIAGPVAAEILRIVDGDTILVNARPWPQQTVEVLIRIRGIDAPEIRARCAAIRMAAREAKAHLAQLLPASGTVFLTNVSGDKYFGRVVADVFLEDGSNPAQEMIAAGLALPYDGGRKPAAACHAGG</sequence>
<dbReference type="Proteomes" id="UP000574761">
    <property type="component" value="Unassembled WGS sequence"/>
</dbReference>
<dbReference type="SUPFAM" id="SSF50199">
    <property type="entry name" value="Staphylococcal nuclease"/>
    <property type="match status" value="1"/>
</dbReference>
<comment type="caution">
    <text evidence="2">The sequence shown here is derived from an EMBL/GenBank/DDBJ whole genome shotgun (WGS) entry which is preliminary data.</text>
</comment>
<dbReference type="AlphaFoldDB" id="A0A7W6D6T4"/>
<name>A0A7W6D6T4_9HYPH</name>
<organism evidence="2 3">
    <name type="scientific">Mycoplana azooxidifex</name>
    <dbReference type="NCBI Taxonomy" id="1636188"/>
    <lineage>
        <taxon>Bacteria</taxon>
        <taxon>Pseudomonadati</taxon>
        <taxon>Pseudomonadota</taxon>
        <taxon>Alphaproteobacteria</taxon>
        <taxon>Hyphomicrobiales</taxon>
        <taxon>Rhizobiaceae</taxon>
        <taxon>Mycoplana</taxon>
    </lineage>
</organism>
<keyword evidence="2" id="KW-0255">Endonuclease</keyword>
<keyword evidence="2" id="KW-0540">Nuclease</keyword>
<gene>
    <name evidence="2" type="ORF">GGQ64_002322</name>
</gene>
<protein>
    <submittedName>
        <fullName evidence="2">Endonuclease YncB(Thermonuclease family)</fullName>
    </submittedName>
</protein>
<keyword evidence="3" id="KW-1185">Reference proteome</keyword>
<evidence type="ECO:0000313" key="3">
    <source>
        <dbReference type="Proteomes" id="UP000574761"/>
    </source>
</evidence>
<dbReference type="EMBL" id="JACIEE010000004">
    <property type="protein sequence ID" value="MBB3977122.1"/>
    <property type="molecule type" value="Genomic_DNA"/>
</dbReference>
<accession>A0A7W6D6T4</accession>